<proteinExistence type="predicted"/>
<dbReference type="RefSeq" id="WP_046768144.1">
    <property type="nucleotide sequence ID" value="NZ_KQ061224.1"/>
</dbReference>
<accession>A0A1H2K6B6</accession>
<sequence length="147" mass="15199">MLPGVHRIAGPAAFVIILAFWCATASVELVGSAAAVVAVKQAIPWGLLVLVPALALTGATGFAMARRSADPLVQAKRRRMPVIAGIGVIVLVPSALYLAAAAGRDDFGAAFYAVQAVELVAGAINLTLMGRNIRDGLRLTGRLRARS</sequence>
<keyword evidence="1" id="KW-0472">Membrane</keyword>
<keyword evidence="3" id="KW-1185">Reference proteome</keyword>
<dbReference type="Proteomes" id="UP000182977">
    <property type="component" value="Chromosome I"/>
</dbReference>
<evidence type="ECO:0000256" key="1">
    <source>
        <dbReference type="SAM" id="Phobius"/>
    </source>
</evidence>
<evidence type="ECO:0000313" key="2">
    <source>
        <dbReference type="EMBL" id="SDU63875.1"/>
    </source>
</evidence>
<gene>
    <name evidence="2" type="ORF">SAMN04488563_3443</name>
</gene>
<feature type="transmembrane region" description="Helical" evidence="1">
    <location>
        <begin position="42"/>
        <end position="62"/>
    </location>
</feature>
<dbReference type="EMBL" id="LT629791">
    <property type="protein sequence ID" value="SDU63875.1"/>
    <property type="molecule type" value="Genomic_DNA"/>
</dbReference>
<evidence type="ECO:0000313" key="3">
    <source>
        <dbReference type="Proteomes" id="UP000182977"/>
    </source>
</evidence>
<feature type="transmembrane region" description="Helical" evidence="1">
    <location>
        <begin position="12"/>
        <end position="36"/>
    </location>
</feature>
<protein>
    <submittedName>
        <fullName evidence="2">Uncharacterized protein</fullName>
    </submittedName>
</protein>
<name>A0A1H2K6B6_9ACTN</name>
<dbReference type="STRING" id="419479.SAMN04488563_3443"/>
<feature type="transmembrane region" description="Helical" evidence="1">
    <location>
        <begin position="82"/>
        <end position="103"/>
    </location>
</feature>
<dbReference type="OrthoDB" id="5195601at2"/>
<keyword evidence="1" id="KW-1133">Transmembrane helix</keyword>
<feature type="transmembrane region" description="Helical" evidence="1">
    <location>
        <begin position="109"/>
        <end position="128"/>
    </location>
</feature>
<organism evidence="2 3">
    <name type="scientific">Jiangella alkaliphila</name>
    <dbReference type="NCBI Taxonomy" id="419479"/>
    <lineage>
        <taxon>Bacteria</taxon>
        <taxon>Bacillati</taxon>
        <taxon>Actinomycetota</taxon>
        <taxon>Actinomycetes</taxon>
        <taxon>Jiangellales</taxon>
        <taxon>Jiangellaceae</taxon>
        <taxon>Jiangella</taxon>
    </lineage>
</organism>
<dbReference type="AlphaFoldDB" id="A0A1H2K6B6"/>
<keyword evidence="1" id="KW-0812">Transmembrane</keyword>
<reference evidence="3" key="1">
    <citation type="submission" date="2016-10" db="EMBL/GenBank/DDBJ databases">
        <authorList>
            <person name="Varghese N."/>
            <person name="Submissions S."/>
        </authorList>
    </citation>
    <scope>NUCLEOTIDE SEQUENCE [LARGE SCALE GENOMIC DNA]</scope>
    <source>
        <strain evidence="3">DSM 45079</strain>
    </source>
</reference>